<dbReference type="RefSeq" id="WP_146393872.1">
    <property type="nucleotide sequence ID" value="NZ_SJPK01000027.1"/>
</dbReference>
<evidence type="ECO:0000313" key="2">
    <source>
        <dbReference type="Proteomes" id="UP000318053"/>
    </source>
</evidence>
<protein>
    <submittedName>
        <fullName evidence="1">Uncharacterized protein</fullName>
    </submittedName>
</protein>
<dbReference type="OrthoDB" id="270788at2"/>
<sequence length="144" mass="16077">MATLPKRRILDSRLAQIGHSHPSKPEFVLEGIGPAEFRSHYLRLESGVVLDLFIAELSVASRDEMVCSGETDGIPCEELIGRTVTGVWNDDTCSCIVILDNDIYLKDANDGVYGNPLRAGWIVGDYSGDQRQEFTDYWTEEPIQ</sequence>
<proteinExistence type="predicted"/>
<gene>
    <name evidence="1" type="ORF">CA85_49810</name>
</gene>
<dbReference type="EMBL" id="SJPK01000027">
    <property type="protein sequence ID" value="TWT55354.1"/>
    <property type="molecule type" value="Genomic_DNA"/>
</dbReference>
<reference evidence="1 2" key="1">
    <citation type="submission" date="2019-02" db="EMBL/GenBank/DDBJ databases">
        <title>Deep-cultivation of Planctomycetes and their phenomic and genomic characterization uncovers novel biology.</title>
        <authorList>
            <person name="Wiegand S."/>
            <person name="Jogler M."/>
            <person name="Boedeker C."/>
            <person name="Pinto D."/>
            <person name="Vollmers J."/>
            <person name="Rivas-Marin E."/>
            <person name="Kohn T."/>
            <person name="Peeters S.H."/>
            <person name="Heuer A."/>
            <person name="Rast P."/>
            <person name="Oberbeckmann S."/>
            <person name="Bunk B."/>
            <person name="Jeske O."/>
            <person name="Meyerdierks A."/>
            <person name="Storesund J.E."/>
            <person name="Kallscheuer N."/>
            <person name="Luecker S."/>
            <person name="Lage O.M."/>
            <person name="Pohl T."/>
            <person name="Merkel B.J."/>
            <person name="Hornburger P."/>
            <person name="Mueller R.-W."/>
            <person name="Bruemmer F."/>
            <person name="Labrenz M."/>
            <person name="Spormann A.M."/>
            <person name="Op Den Camp H."/>
            <person name="Overmann J."/>
            <person name="Amann R."/>
            <person name="Jetten M.S.M."/>
            <person name="Mascher T."/>
            <person name="Medema M.H."/>
            <person name="Devos D.P."/>
            <person name="Kaster A.-K."/>
            <person name="Ovreas L."/>
            <person name="Rohde M."/>
            <person name="Galperin M.Y."/>
            <person name="Jogler C."/>
        </authorList>
    </citation>
    <scope>NUCLEOTIDE SEQUENCE [LARGE SCALE GENOMIC DNA]</scope>
    <source>
        <strain evidence="1 2">CA85</strain>
    </source>
</reference>
<comment type="caution">
    <text evidence="1">The sequence shown here is derived from an EMBL/GenBank/DDBJ whole genome shotgun (WGS) entry which is preliminary data.</text>
</comment>
<keyword evidence="2" id="KW-1185">Reference proteome</keyword>
<accession>A0A5C5WWM9</accession>
<evidence type="ECO:0000313" key="1">
    <source>
        <dbReference type="EMBL" id="TWT55354.1"/>
    </source>
</evidence>
<dbReference type="AlphaFoldDB" id="A0A5C5WWM9"/>
<name>A0A5C5WWM9_9BACT</name>
<organism evidence="1 2">
    <name type="scientific">Allorhodopirellula solitaria</name>
    <dbReference type="NCBI Taxonomy" id="2527987"/>
    <lineage>
        <taxon>Bacteria</taxon>
        <taxon>Pseudomonadati</taxon>
        <taxon>Planctomycetota</taxon>
        <taxon>Planctomycetia</taxon>
        <taxon>Pirellulales</taxon>
        <taxon>Pirellulaceae</taxon>
        <taxon>Allorhodopirellula</taxon>
    </lineage>
</organism>
<dbReference type="Proteomes" id="UP000318053">
    <property type="component" value="Unassembled WGS sequence"/>
</dbReference>